<keyword evidence="1" id="KW-0805">Transcription regulation</keyword>
<dbReference type="InterPro" id="IPR009057">
    <property type="entry name" value="Homeodomain-like_sf"/>
</dbReference>
<dbReference type="PANTHER" id="PTHR47506:SF10">
    <property type="entry name" value="TRANSCRIPTIONAL REGULATORY PROTEIN"/>
    <property type="match status" value="1"/>
</dbReference>
<dbReference type="SUPFAM" id="SSF48498">
    <property type="entry name" value="Tetracyclin repressor-like, C-terminal domain"/>
    <property type="match status" value="1"/>
</dbReference>
<keyword evidence="2 4" id="KW-0238">DNA-binding</keyword>
<evidence type="ECO:0000313" key="6">
    <source>
        <dbReference type="EMBL" id="USG62550.1"/>
    </source>
</evidence>
<organism evidence="6 7">
    <name type="scientific">Sneathiella marina</name>
    <dbReference type="NCBI Taxonomy" id="2950108"/>
    <lineage>
        <taxon>Bacteria</taxon>
        <taxon>Pseudomonadati</taxon>
        <taxon>Pseudomonadota</taxon>
        <taxon>Alphaproteobacteria</taxon>
        <taxon>Sneathiellales</taxon>
        <taxon>Sneathiellaceae</taxon>
        <taxon>Sneathiella</taxon>
    </lineage>
</organism>
<accession>A0ABY4W5T4</accession>
<dbReference type="PANTHER" id="PTHR47506">
    <property type="entry name" value="TRANSCRIPTIONAL REGULATORY PROTEIN"/>
    <property type="match status" value="1"/>
</dbReference>
<dbReference type="PROSITE" id="PS50977">
    <property type="entry name" value="HTH_TETR_2"/>
    <property type="match status" value="1"/>
</dbReference>
<evidence type="ECO:0000256" key="1">
    <source>
        <dbReference type="ARBA" id="ARBA00023015"/>
    </source>
</evidence>
<feature type="domain" description="HTH tetR-type" evidence="5">
    <location>
        <begin position="6"/>
        <end position="66"/>
    </location>
</feature>
<evidence type="ECO:0000313" key="7">
    <source>
        <dbReference type="Proteomes" id="UP001056291"/>
    </source>
</evidence>
<keyword evidence="3" id="KW-0804">Transcription</keyword>
<dbReference type="RefSeq" id="WP_251936408.1">
    <property type="nucleotide sequence ID" value="NZ_CP098747.1"/>
</dbReference>
<feature type="DNA-binding region" description="H-T-H motif" evidence="4">
    <location>
        <begin position="29"/>
        <end position="48"/>
    </location>
</feature>
<dbReference type="InterPro" id="IPR036271">
    <property type="entry name" value="Tet_transcr_reg_TetR-rel_C_sf"/>
</dbReference>
<gene>
    <name evidence="6" type="ORF">NBZ79_06125</name>
</gene>
<sequence length="195" mass="21785">MARPREFNIDDALEGAMQIFWKNGYGATNLPDLLKSMNITRGSFYKAFGDKKSVYIEALKRYDQIHIKSAVTLLEDEKAGTNIERLSTLFSNSINDDMPREERRGCLMCNAMVELGPTDAVVARLTSKMYASIQRAIVSALIENREACELTRKNLNEKSVILTNLYFGSHAISKSGQPAPNWSTLIQAIIGENST</sequence>
<name>A0ABY4W5T4_9PROT</name>
<dbReference type="Gene3D" id="1.10.357.10">
    <property type="entry name" value="Tetracycline Repressor, domain 2"/>
    <property type="match status" value="1"/>
</dbReference>
<evidence type="ECO:0000259" key="5">
    <source>
        <dbReference type="PROSITE" id="PS50977"/>
    </source>
</evidence>
<dbReference type="InterPro" id="IPR001647">
    <property type="entry name" value="HTH_TetR"/>
</dbReference>
<dbReference type="Pfam" id="PF00440">
    <property type="entry name" value="TetR_N"/>
    <property type="match status" value="1"/>
</dbReference>
<keyword evidence="7" id="KW-1185">Reference proteome</keyword>
<reference evidence="6" key="1">
    <citation type="submission" date="2022-06" db="EMBL/GenBank/DDBJ databases">
        <title>Sneathiella actinostolidae sp. nov., isolated from a sea anemonein the Western Pacific Ocean.</title>
        <authorList>
            <person name="Wei M.J."/>
        </authorList>
    </citation>
    <scope>NUCLEOTIDE SEQUENCE</scope>
    <source>
        <strain evidence="6">PHK-P5</strain>
    </source>
</reference>
<dbReference type="SUPFAM" id="SSF46689">
    <property type="entry name" value="Homeodomain-like"/>
    <property type="match status" value="1"/>
</dbReference>
<dbReference type="EMBL" id="CP098747">
    <property type="protein sequence ID" value="USG62550.1"/>
    <property type="molecule type" value="Genomic_DNA"/>
</dbReference>
<evidence type="ECO:0000256" key="4">
    <source>
        <dbReference type="PROSITE-ProRule" id="PRU00335"/>
    </source>
</evidence>
<dbReference type="Gene3D" id="1.10.10.60">
    <property type="entry name" value="Homeodomain-like"/>
    <property type="match status" value="1"/>
</dbReference>
<protein>
    <submittedName>
        <fullName evidence="6">TetR/AcrR family transcriptional regulator</fullName>
    </submittedName>
</protein>
<dbReference type="Proteomes" id="UP001056291">
    <property type="component" value="Chromosome"/>
</dbReference>
<evidence type="ECO:0000256" key="2">
    <source>
        <dbReference type="ARBA" id="ARBA00023125"/>
    </source>
</evidence>
<proteinExistence type="predicted"/>
<evidence type="ECO:0000256" key="3">
    <source>
        <dbReference type="ARBA" id="ARBA00023163"/>
    </source>
</evidence>